<feature type="transmembrane region" description="Helical" evidence="7">
    <location>
        <begin position="97"/>
        <end position="117"/>
    </location>
</feature>
<accession>A0ABS0C1H6</accession>
<feature type="transmembrane region" description="Helical" evidence="7">
    <location>
        <begin position="68"/>
        <end position="85"/>
    </location>
</feature>
<feature type="transmembrane region" description="Helical" evidence="7">
    <location>
        <begin position="158"/>
        <end position="177"/>
    </location>
</feature>
<feature type="transmembrane region" description="Helical" evidence="7">
    <location>
        <begin position="321"/>
        <end position="343"/>
    </location>
</feature>
<reference evidence="9 10" key="1">
    <citation type="submission" date="2020-10" db="EMBL/GenBank/DDBJ databases">
        <title>Identification of Nocardia species via Next-generation sequencing and recognition of intraspecies genetic diversity.</title>
        <authorList>
            <person name="Li P."/>
            <person name="Li P."/>
            <person name="Lu B."/>
        </authorList>
    </citation>
    <scope>NUCLEOTIDE SEQUENCE [LARGE SCALE GENOMIC DNA]</scope>
    <source>
        <strain evidence="9 10">N-11</strain>
    </source>
</reference>
<dbReference type="PRINTS" id="PR01036">
    <property type="entry name" value="TCRTETB"/>
</dbReference>
<feature type="transmembrane region" description="Helical" evidence="7">
    <location>
        <begin position="466"/>
        <end position="485"/>
    </location>
</feature>
<name>A0ABS0C1H6_9NOCA</name>
<dbReference type="CDD" id="cd17321">
    <property type="entry name" value="MFS_MMR_MDR_like"/>
    <property type="match status" value="1"/>
</dbReference>
<keyword evidence="4 7" id="KW-0812">Transmembrane</keyword>
<feature type="transmembrane region" description="Helical" evidence="7">
    <location>
        <begin position="129"/>
        <end position="146"/>
    </location>
</feature>
<evidence type="ECO:0000313" key="9">
    <source>
        <dbReference type="EMBL" id="MBF6224230.1"/>
    </source>
</evidence>
<feature type="transmembrane region" description="Helical" evidence="7">
    <location>
        <begin position="350"/>
        <end position="369"/>
    </location>
</feature>
<dbReference type="Gene3D" id="1.20.1720.10">
    <property type="entry name" value="Multidrug resistance protein D"/>
    <property type="match status" value="2"/>
</dbReference>
<keyword evidence="2" id="KW-0813">Transport</keyword>
<keyword evidence="10" id="KW-1185">Reference proteome</keyword>
<dbReference type="InterPro" id="IPR036259">
    <property type="entry name" value="MFS_trans_sf"/>
</dbReference>
<dbReference type="Proteomes" id="UP000807309">
    <property type="component" value="Unassembled WGS sequence"/>
</dbReference>
<evidence type="ECO:0000256" key="7">
    <source>
        <dbReference type="SAM" id="Phobius"/>
    </source>
</evidence>
<evidence type="ECO:0000256" key="3">
    <source>
        <dbReference type="ARBA" id="ARBA00022475"/>
    </source>
</evidence>
<feature type="transmembrane region" description="Helical" evidence="7">
    <location>
        <begin position="246"/>
        <end position="265"/>
    </location>
</feature>
<organism evidence="9 10">
    <name type="scientific">Nocardia abscessus</name>
    <dbReference type="NCBI Taxonomy" id="120957"/>
    <lineage>
        <taxon>Bacteria</taxon>
        <taxon>Bacillati</taxon>
        <taxon>Actinomycetota</taxon>
        <taxon>Actinomycetes</taxon>
        <taxon>Mycobacteriales</taxon>
        <taxon>Nocardiaceae</taxon>
        <taxon>Nocardia</taxon>
    </lineage>
</organism>
<evidence type="ECO:0000259" key="8">
    <source>
        <dbReference type="PROSITE" id="PS50850"/>
    </source>
</evidence>
<evidence type="ECO:0000256" key="1">
    <source>
        <dbReference type="ARBA" id="ARBA00004651"/>
    </source>
</evidence>
<evidence type="ECO:0000256" key="5">
    <source>
        <dbReference type="ARBA" id="ARBA00022989"/>
    </source>
</evidence>
<evidence type="ECO:0000256" key="2">
    <source>
        <dbReference type="ARBA" id="ARBA00022448"/>
    </source>
</evidence>
<dbReference type="NCBIfam" id="TIGR00711">
    <property type="entry name" value="efflux_EmrB"/>
    <property type="match status" value="1"/>
</dbReference>
<dbReference type="EMBL" id="JADLRE010000002">
    <property type="protein sequence ID" value="MBF6224230.1"/>
    <property type="molecule type" value="Genomic_DNA"/>
</dbReference>
<dbReference type="RefSeq" id="WP_195031588.1">
    <property type="nucleotide sequence ID" value="NZ_JADLRE010000002.1"/>
</dbReference>
<keyword evidence="6 7" id="KW-0472">Membrane</keyword>
<dbReference type="PROSITE" id="PS00216">
    <property type="entry name" value="SUGAR_TRANSPORT_1"/>
    <property type="match status" value="1"/>
</dbReference>
<dbReference type="SUPFAM" id="SSF103473">
    <property type="entry name" value="MFS general substrate transporter"/>
    <property type="match status" value="1"/>
</dbReference>
<feature type="transmembrane region" description="Helical" evidence="7">
    <location>
        <begin position="375"/>
        <end position="395"/>
    </location>
</feature>
<dbReference type="Pfam" id="PF07690">
    <property type="entry name" value="MFS_1"/>
    <property type="match status" value="1"/>
</dbReference>
<feature type="transmembrane region" description="Helical" evidence="7">
    <location>
        <begin position="286"/>
        <end position="309"/>
    </location>
</feature>
<protein>
    <submittedName>
        <fullName evidence="9">MFS transporter</fullName>
    </submittedName>
</protein>
<dbReference type="InterPro" id="IPR005829">
    <property type="entry name" value="Sugar_transporter_CS"/>
</dbReference>
<keyword evidence="3" id="KW-1003">Cell membrane</keyword>
<dbReference type="InterPro" id="IPR004638">
    <property type="entry name" value="EmrB-like"/>
</dbReference>
<proteinExistence type="predicted"/>
<dbReference type="PANTHER" id="PTHR42718:SF46">
    <property type="entry name" value="BLR6921 PROTEIN"/>
    <property type="match status" value="1"/>
</dbReference>
<feature type="transmembrane region" description="Helical" evidence="7">
    <location>
        <begin position="28"/>
        <end position="48"/>
    </location>
</feature>
<feature type="domain" description="Major facilitator superfamily (MFS) profile" evidence="8">
    <location>
        <begin position="30"/>
        <end position="489"/>
    </location>
</feature>
<dbReference type="InterPro" id="IPR011701">
    <property type="entry name" value="MFS"/>
</dbReference>
<keyword evidence="5 7" id="KW-1133">Transmembrane helix</keyword>
<gene>
    <name evidence="9" type="ORF">IU470_03730</name>
</gene>
<feature type="transmembrane region" description="Helical" evidence="7">
    <location>
        <begin position="216"/>
        <end position="234"/>
    </location>
</feature>
<evidence type="ECO:0000313" key="10">
    <source>
        <dbReference type="Proteomes" id="UP000807309"/>
    </source>
</evidence>
<evidence type="ECO:0000256" key="6">
    <source>
        <dbReference type="ARBA" id="ARBA00023136"/>
    </source>
</evidence>
<dbReference type="InterPro" id="IPR020846">
    <property type="entry name" value="MFS_dom"/>
</dbReference>
<sequence length="502" mass="52329">MPEHAAVELAKSDPAPADSSRSLGGSRWWLLIVIALAQLMVVLDATIVNIALPSAQHDLGFSDNERQWVVTAYALAFGSLLLLGGRIADLFGRKATFLVGLVGFAVASAVGGAAPSFEILVAARAGQGIFAALLAPAALSLLTITFTEGKERATAFSVYGAVSGAGSAIGLLLGGVLTETLSWRWTLYVNLAFALVAVIGGALLLPRVRRDRTARLDVPGITLVSAGLFSLVYGCTNAETNGWADISAWGLLVASAVLLAAFVWWQTRTNHPVLPLRILTDRTRAASMTAIFISGAGMFGIFLYFTYYLQINLGYTPIRTGLAFMPMVLGLMIAAITANNVLIPRITPKLVVPPGMAITAIALVWMTTFDASSAFLTHVLPALFVAGFGMGLIVAPAMSAATLGVAAADSGAASATVNAAQQVGGSIGTAFLATMSTSAADDYLASHGPVNPDVFANAQLTSYATAYWWSAAILVTGMVVTAALYRRGVLEQSDSQTPTVHM</sequence>
<comment type="caution">
    <text evidence="9">The sequence shown here is derived from an EMBL/GenBank/DDBJ whole genome shotgun (WGS) entry which is preliminary data.</text>
</comment>
<feature type="transmembrane region" description="Helical" evidence="7">
    <location>
        <begin position="183"/>
        <end position="204"/>
    </location>
</feature>
<dbReference type="PROSITE" id="PS50850">
    <property type="entry name" value="MFS"/>
    <property type="match status" value="1"/>
</dbReference>
<evidence type="ECO:0000256" key="4">
    <source>
        <dbReference type="ARBA" id="ARBA00022692"/>
    </source>
</evidence>
<dbReference type="PANTHER" id="PTHR42718">
    <property type="entry name" value="MAJOR FACILITATOR SUPERFAMILY MULTIDRUG TRANSPORTER MFSC"/>
    <property type="match status" value="1"/>
</dbReference>
<comment type="subcellular location">
    <subcellularLocation>
        <location evidence="1">Cell membrane</location>
        <topology evidence="1">Multi-pass membrane protein</topology>
    </subcellularLocation>
</comment>